<keyword evidence="3" id="KW-1185">Reference proteome</keyword>
<evidence type="ECO:0000313" key="3">
    <source>
        <dbReference type="Proteomes" id="UP000001401"/>
    </source>
</evidence>
<protein>
    <submittedName>
        <fullName evidence="2">Uncharacterized protein</fullName>
    </submittedName>
</protein>
<name>E6TXD1_EVAC2</name>
<dbReference type="Proteomes" id="UP000001401">
    <property type="component" value="Chromosome"/>
</dbReference>
<accession>E6TXD1</accession>
<dbReference type="eggNOG" id="ENOG5030D5V">
    <property type="taxonomic scope" value="Bacteria"/>
</dbReference>
<sequence>MKYTLIGMTLLLFVMTGCNENLDNPEVGGMNTEPGSSMVKDWGESFFGPGPANYGAIEEHNAPSDPNTETNTTGKSYRDPVKAHQTEEDDHEMIENIVHNTPGVTPGMVMIVGSNAWVNVSFEERINGNVSSEQVREIERQLYEANPRYNYRVIVNDFR</sequence>
<dbReference type="HOGENOM" id="CLU_1700731_0_0_9"/>
<gene>
    <name evidence="2" type="ordered locus">Bcell_4096</name>
</gene>
<dbReference type="EMBL" id="CP002394">
    <property type="protein sequence ID" value="ADU32326.1"/>
    <property type="molecule type" value="Genomic_DNA"/>
</dbReference>
<proteinExistence type="predicted"/>
<reference evidence="2 3" key="1">
    <citation type="submission" date="2010-12" db="EMBL/GenBank/DDBJ databases">
        <title>Complete sequence of Bacillus cellulosilyticus DSM 2522.</title>
        <authorList>
            <consortium name="US DOE Joint Genome Institute"/>
            <person name="Lucas S."/>
            <person name="Copeland A."/>
            <person name="Lapidus A."/>
            <person name="Cheng J.-F."/>
            <person name="Bruce D."/>
            <person name="Goodwin L."/>
            <person name="Pitluck S."/>
            <person name="Chertkov O."/>
            <person name="Detter J.C."/>
            <person name="Han C."/>
            <person name="Tapia R."/>
            <person name="Land M."/>
            <person name="Hauser L."/>
            <person name="Jeffries C."/>
            <person name="Kyrpides N."/>
            <person name="Ivanova N."/>
            <person name="Mikhailova N."/>
            <person name="Brumm P."/>
            <person name="Mead D."/>
            <person name="Woyke T."/>
        </authorList>
    </citation>
    <scope>NUCLEOTIDE SEQUENCE [LARGE SCALE GENOMIC DNA]</scope>
    <source>
        <strain evidence="3">ATCC 21833 / DSM 2522 / FERM P-1141 / JCM 9156 / N-4</strain>
    </source>
</reference>
<organism evidence="2 3">
    <name type="scientific">Evansella cellulosilytica (strain ATCC 21833 / DSM 2522 / FERM P-1141 / JCM 9156 / N-4)</name>
    <name type="common">Bacillus cellulosilyticus</name>
    <dbReference type="NCBI Taxonomy" id="649639"/>
    <lineage>
        <taxon>Bacteria</taxon>
        <taxon>Bacillati</taxon>
        <taxon>Bacillota</taxon>
        <taxon>Bacilli</taxon>
        <taxon>Bacillales</taxon>
        <taxon>Bacillaceae</taxon>
        <taxon>Evansella</taxon>
    </lineage>
</organism>
<dbReference type="OrthoDB" id="2966336at2"/>
<dbReference type="AlphaFoldDB" id="E6TXD1"/>
<evidence type="ECO:0000313" key="2">
    <source>
        <dbReference type="EMBL" id="ADU32326.1"/>
    </source>
</evidence>
<feature type="compositionally biased region" description="Polar residues" evidence="1">
    <location>
        <begin position="64"/>
        <end position="75"/>
    </location>
</feature>
<dbReference type="RefSeq" id="WP_013490652.1">
    <property type="nucleotide sequence ID" value="NC_014829.1"/>
</dbReference>
<evidence type="ECO:0000256" key="1">
    <source>
        <dbReference type="SAM" id="MobiDB-lite"/>
    </source>
</evidence>
<feature type="region of interest" description="Disordered" evidence="1">
    <location>
        <begin position="51"/>
        <end position="80"/>
    </location>
</feature>
<dbReference type="KEGG" id="bco:Bcell_4096"/>
<dbReference type="PROSITE" id="PS51257">
    <property type="entry name" value="PROKAR_LIPOPROTEIN"/>
    <property type="match status" value="1"/>
</dbReference>